<dbReference type="Proteomes" id="UP000304148">
    <property type="component" value="Chromosome"/>
</dbReference>
<evidence type="ECO:0000256" key="1">
    <source>
        <dbReference type="SAM" id="SignalP"/>
    </source>
</evidence>
<evidence type="ECO:0000313" key="3">
    <source>
        <dbReference type="Proteomes" id="UP000304148"/>
    </source>
</evidence>
<dbReference type="InterPro" id="IPR008969">
    <property type="entry name" value="CarboxyPept-like_regulatory"/>
</dbReference>
<feature type="signal peptide" evidence="1">
    <location>
        <begin position="1"/>
        <end position="31"/>
    </location>
</feature>
<protein>
    <recommendedName>
        <fullName evidence="4">DUF4855 domain-containing protein</fullName>
    </recommendedName>
</protein>
<dbReference type="EMBL" id="LS992241">
    <property type="protein sequence ID" value="SYX84321.1"/>
    <property type="molecule type" value="Genomic_DNA"/>
</dbReference>
<dbReference type="AlphaFoldDB" id="A0A383RCA5"/>
<gene>
    <name evidence="2" type="ORF">PBLR_12743</name>
</gene>
<reference evidence="3" key="1">
    <citation type="submission" date="2018-08" db="EMBL/GenBank/DDBJ databases">
        <authorList>
            <person name="Chevrot R."/>
        </authorList>
    </citation>
    <scope>NUCLEOTIDE SEQUENCE [LARGE SCALE GENOMIC DNA]</scope>
</reference>
<evidence type="ECO:0000313" key="2">
    <source>
        <dbReference type="EMBL" id="SYX84321.1"/>
    </source>
</evidence>
<dbReference type="InterPro" id="IPR008964">
    <property type="entry name" value="Invasin/intimin_cell_adhesion"/>
</dbReference>
<sequence length="1215" mass="136558">MKVKKSISLLAASFMIVSVIMTSFYSTVVSADYLPKNSDKSNGASNIAIMNTGYDNRENTNGTKRGEYGKDHFLPYVGYLNQDGVAEDTFFDTFLLITKTSPYKGSLTRYYPWVAGSKPGTWQDWKWSIDRLFQKGVQLDGLEAAVAQVGKDLHQPNKRVNVYVTLPFPDPQSKDFGDFNGDGAVKNLESLNTRKALIRWYIDTLSARFEQQQYKHLKLSGFYWLQEDLDTNVPGEQESAAFASDYVKQLGMRLGWLPWYGAGEKANGNRLGFDFSALQPNHYSDDSTTIERVEETANLAFANEAGVKVELDQRTVDSPRYRQAFYNYLLTGVKKQFMNQSLLAYYQDVYAIYDLYHSEVPAAKQMYTDLYRFATGKFIPPQGNFAGRVVDRQGKGIAGVTLTDKAGNAVTTDTEGQFAMKDLYATENTFVIEKQGLPSKSIVINIHDKQTMYRDIILEKSGESTVIESRSLVDFESDVKSGTNNGDHVKRATVTDAIYVLQGEKSLKIDFRAYPNSWIAAYIDSDYDGFEKELPEESYPAYALKDWSGYDAVSYAVYNASSKPQEIREVYMYEYDWGKTYARNIMFPPGQWTVITKSIQELKQAGINTENIIRFALMRNRQSEDATFYLDDLKLLKYGANRPAPEYKIMLPSKLGTMDVGALWSPVVIDKNDAQQKKVNAVFASSDSSIVEVSSDGKLHAIKPGTVVIRAQVGSLEAESVVIEVAPWSYNQITGNETPIFINYGFQNPVLHDPLQGGTQYVMKTGSNLKIAHKYNDSNDMWIVFDHAGANKLYGLKEWRLSPNVVKDADPDLTRPSTMLWPDISDWIGPYIVGAYNNGNGKGQDFTGGNHNYDGGENSSTTGRTVQYNVWVDGKQLQDGTAIAGNKVKIEVVNRIQGFNTKEQDGRGREILQETVTYEIEGGKVQVHTEIMPLEEITLYRYYGLQSVNGAWNQEVRYYAGETEVGRSGSGVYSDSGTKAQHPDVDKYWLSSGIQDGSQHQLLVTLNRNYGLGKLQYLAEDQPIVFTQEYGKSYFLQVFNKSVVLDQGEKVGWQGTYQFFSTPAQERTIRLLSQYANGYAVPTEDAIYHWEVIGDAVEKISESSNSVTMKGVKPGTAAVNVTMTYNGKSETFRSTVQVGDSGIVDTTELQRLYEEVSLLLQHTGSEFNQAKWQLGEKTIEVMRWLKSEGYTGANVDEAVWKLKEEIVIFKKSTQR</sequence>
<keyword evidence="1" id="KW-0732">Signal</keyword>
<organism evidence="2 3">
    <name type="scientific">Paenibacillus alvei</name>
    <name type="common">Bacillus alvei</name>
    <dbReference type="NCBI Taxonomy" id="44250"/>
    <lineage>
        <taxon>Bacteria</taxon>
        <taxon>Bacillati</taxon>
        <taxon>Bacillota</taxon>
        <taxon>Bacilli</taxon>
        <taxon>Bacillales</taxon>
        <taxon>Paenibacillaceae</taxon>
        <taxon>Paenibacillus</taxon>
    </lineage>
</organism>
<dbReference type="Gene3D" id="2.60.120.430">
    <property type="entry name" value="Galactose-binding lectin"/>
    <property type="match status" value="1"/>
</dbReference>
<proteinExistence type="predicted"/>
<dbReference type="InterPro" id="IPR032329">
    <property type="entry name" value="DUF4855"/>
</dbReference>
<accession>A0A383RCA5</accession>
<dbReference type="Pfam" id="PF16147">
    <property type="entry name" value="DUF4855"/>
    <property type="match status" value="1"/>
</dbReference>
<dbReference type="SUPFAM" id="SSF49373">
    <property type="entry name" value="Invasin/intimin cell-adhesion fragments"/>
    <property type="match status" value="1"/>
</dbReference>
<feature type="chain" id="PRO_5016962854" description="DUF4855 domain-containing protein" evidence="1">
    <location>
        <begin position="32"/>
        <end position="1215"/>
    </location>
</feature>
<dbReference type="Gene3D" id="2.60.40.1080">
    <property type="match status" value="1"/>
</dbReference>
<dbReference type="RefSeq" id="WP_138186268.1">
    <property type="nucleotide sequence ID" value="NZ_LS992241.1"/>
</dbReference>
<name>A0A383RCA5_PAEAL</name>
<dbReference type="SUPFAM" id="SSF49464">
    <property type="entry name" value="Carboxypeptidase regulatory domain-like"/>
    <property type="match status" value="1"/>
</dbReference>
<evidence type="ECO:0008006" key="4">
    <source>
        <dbReference type="Google" id="ProtNLM"/>
    </source>
</evidence>
<dbReference type="Gene3D" id="2.60.40.1120">
    <property type="entry name" value="Carboxypeptidase-like, regulatory domain"/>
    <property type="match status" value="1"/>
</dbReference>